<proteinExistence type="predicted"/>
<comment type="caution">
    <text evidence="2">The sequence shown here is derived from an EMBL/GenBank/DDBJ whole genome shotgun (WGS) entry which is preliminary data.</text>
</comment>
<organism evidence="2 3">
    <name type="scientific">Durusdinium trenchii</name>
    <dbReference type="NCBI Taxonomy" id="1381693"/>
    <lineage>
        <taxon>Eukaryota</taxon>
        <taxon>Sar</taxon>
        <taxon>Alveolata</taxon>
        <taxon>Dinophyceae</taxon>
        <taxon>Suessiales</taxon>
        <taxon>Symbiodiniaceae</taxon>
        <taxon>Durusdinium</taxon>
    </lineage>
</organism>
<keyword evidence="3" id="KW-1185">Reference proteome</keyword>
<feature type="region of interest" description="Disordered" evidence="1">
    <location>
        <begin position="66"/>
        <end position="86"/>
    </location>
</feature>
<feature type="compositionally biased region" description="Low complexity" evidence="1">
    <location>
        <begin position="66"/>
        <end position="84"/>
    </location>
</feature>
<gene>
    <name evidence="2" type="ORF">SCF082_LOCUS34370</name>
</gene>
<dbReference type="Proteomes" id="UP001642464">
    <property type="component" value="Unassembled WGS sequence"/>
</dbReference>
<protein>
    <submittedName>
        <fullName evidence="2">Uncharacterized protein</fullName>
    </submittedName>
</protein>
<feature type="region of interest" description="Disordered" evidence="1">
    <location>
        <begin position="139"/>
        <end position="158"/>
    </location>
</feature>
<name>A0ABP0NX42_9DINO</name>
<dbReference type="EMBL" id="CAXAMM010031446">
    <property type="protein sequence ID" value="CAK9068146.1"/>
    <property type="molecule type" value="Genomic_DNA"/>
</dbReference>
<evidence type="ECO:0000313" key="2">
    <source>
        <dbReference type="EMBL" id="CAK9068146.1"/>
    </source>
</evidence>
<accession>A0ABP0NX42</accession>
<evidence type="ECO:0000313" key="3">
    <source>
        <dbReference type="Proteomes" id="UP001642464"/>
    </source>
</evidence>
<evidence type="ECO:0000256" key="1">
    <source>
        <dbReference type="SAM" id="MobiDB-lite"/>
    </source>
</evidence>
<sequence>MPRDRAAWRGGGAGPLPSAISRAGVDADADVDLQPELAPKVHAGRLPACEDVLALSATELGEEVKAISGPASTSAGSSPSSFSARPERYRRAAQLLHGAFEVEKAAEHEFAGPDPPALLLPTTATAAGITAFTGAIPKDARRSQHGTPKPGAKDVAQRQWQSNWDEITKGWDKDGGACRRGKVPDELWETWCTSGVPIMAIGEGELMVTAGSSESPSVMFLGVQVHAVLGIPRFPGKGVTVTPRFILRNASESFVQVMPGLLPNKKSGDEPAVTNRVEEIIKEFSGPDTMDIMEFIARDPIADQAVWIPPGESLAIFHFPLRCQASEVSQARKAVALRLPGREPLQLIHVEAKGPLQLQQVLTSGVIPYKDHPWQSGRLPPRMRMLAQEGRLMCLRWKYLKDFQLGDLILTSACEMFIGLPISELGAEWLRKEPWKECEALDLRSQGHHKITLQMFTAQMKAGRCNFDGVGRGCVIFLAQRIDNDYDLQMGKGLPWSGWLGLNNTQEKVVALSSAGSTGGASGVSFMRCSVQVRNSTAFMILSDEPPPYRVENWSDSRTLAVRFLGDDYCEILPPLSWFAFDWPTRAQHEKKERYLILQDRRSGHGSK</sequence>
<feature type="region of interest" description="Disordered" evidence="1">
    <location>
        <begin position="1"/>
        <end position="21"/>
    </location>
</feature>
<reference evidence="2 3" key="1">
    <citation type="submission" date="2024-02" db="EMBL/GenBank/DDBJ databases">
        <authorList>
            <person name="Chen Y."/>
            <person name="Shah S."/>
            <person name="Dougan E. K."/>
            <person name="Thang M."/>
            <person name="Chan C."/>
        </authorList>
    </citation>
    <scope>NUCLEOTIDE SEQUENCE [LARGE SCALE GENOMIC DNA]</scope>
</reference>